<organism evidence="2 3">
    <name type="scientific">Teichococcus oryzae</name>
    <dbReference type="NCBI Taxonomy" id="1608942"/>
    <lineage>
        <taxon>Bacteria</taxon>
        <taxon>Pseudomonadati</taxon>
        <taxon>Pseudomonadota</taxon>
        <taxon>Alphaproteobacteria</taxon>
        <taxon>Acetobacterales</taxon>
        <taxon>Roseomonadaceae</taxon>
        <taxon>Roseomonas</taxon>
    </lineage>
</organism>
<dbReference type="PANTHER" id="PTHR35369:SF2">
    <property type="entry name" value="BLR3025 PROTEIN"/>
    <property type="match status" value="1"/>
</dbReference>
<keyword evidence="3" id="KW-1185">Reference proteome</keyword>
<dbReference type="CDD" id="cd03468">
    <property type="entry name" value="PolY_like"/>
    <property type="match status" value="1"/>
</dbReference>
<accession>A0A5B2TBK9</accession>
<sequence>MTRRYLALSLPSLPVDRLRRQNPHWAGQPVAVWATIGNRRSLTATDAPGLYPGQALADAQAIRPDAVFAEADPEADAALLERLALWALRFTPLAAVDGQDGLLLDTTGVEHLFGGEQALLVTVLESFRTGGYRAQGAIAGTPGCAAALARSAPRPLVLPAGDEPAALIPLPLAALRLPPDIIQGLARLGLQRIGDLLRQPRGPLARRFGR</sequence>
<comment type="caution">
    <text evidence="2">The sequence shown here is derived from an EMBL/GenBank/DDBJ whole genome shotgun (WGS) entry which is preliminary data.</text>
</comment>
<name>A0A5B2TBK9_9PROT</name>
<protein>
    <submittedName>
        <fullName evidence="2">DNA polymerase Y family protein</fullName>
    </submittedName>
</protein>
<dbReference type="InterPro" id="IPR043502">
    <property type="entry name" value="DNA/RNA_pol_sf"/>
</dbReference>
<dbReference type="AlphaFoldDB" id="A0A5B2TBK9"/>
<dbReference type="InterPro" id="IPR050356">
    <property type="entry name" value="SulA_CellDiv_inhibitor"/>
</dbReference>
<feature type="non-terminal residue" evidence="2">
    <location>
        <position position="210"/>
    </location>
</feature>
<dbReference type="SUPFAM" id="SSF56672">
    <property type="entry name" value="DNA/RNA polymerases"/>
    <property type="match status" value="1"/>
</dbReference>
<dbReference type="EMBL" id="VUKA01000069">
    <property type="protein sequence ID" value="KAA2211170.1"/>
    <property type="molecule type" value="Genomic_DNA"/>
</dbReference>
<proteinExistence type="predicted"/>
<dbReference type="OrthoDB" id="9788640at2"/>
<gene>
    <name evidence="2" type="ORF">F0Q34_21535</name>
</gene>
<evidence type="ECO:0000313" key="2">
    <source>
        <dbReference type="EMBL" id="KAA2211170.1"/>
    </source>
</evidence>
<keyword evidence="1" id="KW-0227">DNA damage</keyword>
<evidence type="ECO:0000256" key="1">
    <source>
        <dbReference type="ARBA" id="ARBA00022763"/>
    </source>
</evidence>
<reference evidence="2 3" key="1">
    <citation type="journal article" date="2015" name="Int. J. Syst. Evol. Microbiol.">
        <title>Roseomonas oryzae sp. nov., isolated from paddy rhizosphere soil.</title>
        <authorList>
            <person name="Ramaprasad E.V."/>
            <person name="Sasikala Ch."/>
            <person name="Ramana Ch.V."/>
        </authorList>
    </citation>
    <scope>NUCLEOTIDE SEQUENCE [LARGE SCALE GENOMIC DNA]</scope>
    <source>
        <strain evidence="2 3">KCTC 42542</strain>
    </source>
</reference>
<dbReference type="RefSeq" id="WP_149814421.1">
    <property type="nucleotide sequence ID" value="NZ_VUKA01000069.1"/>
</dbReference>
<dbReference type="PANTHER" id="PTHR35369">
    <property type="entry name" value="BLR3025 PROTEIN-RELATED"/>
    <property type="match status" value="1"/>
</dbReference>
<dbReference type="GO" id="GO:0006281">
    <property type="term" value="P:DNA repair"/>
    <property type="evidence" value="ECO:0007669"/>
    <property type="project" value="TreeGrafter"/>
</dbReference>
<evidence type="ECO:0000313" key="3">
    <source>
        <dbReference type="Proteomes" id="UP000322110"/>
    </source>
</evidence>
<dbReference type="Proteomes" id="UP000322110">
    <property type="component" value="Unassembled WGS sequence"/>
</dbReference>